<evidence type="ECO:0000313" key="5">
    <source>
        <dbReference type="WBParaSite" id="PSAMB.scaffold482size49770.g6367.t1"/>
    </source>
</evidence>
<evidence type="ECO:0000256" key="1">
    <source>
        <dbReference type="ARBA" id="ARBA00022737"/>
    </source>
</evidence>
<dbReference type="GO" id="GO:0036503">
    <property type="term" value="P:ERAD pathway"/>
    <property type="evidence" value="ECO:0007669"/>
    <property type="project" value="TreeGrafter"/>
</dbReference>
<reference evidence="5" key="1">
    <citation type="submission" date="2022-11" db="UniProtKB">
        <authorList>
            <consortium name="WormBaseParasite"/>
        </authorList>
    </citation>
    <scope>IDENTIFICATION</scope>
</reference>
<name>A0A914WPR6_9BILA</name>
<dbReference type="PANTHER" id="PTHR23346:SF19">
    <property type="entry name" value="PROTEASOME ADAPTER AND SCAFFOLD PROTEIN ECM29"/>
    <property type="match status" value="1"/>
</dbReference>
<dbReference type="Proteomes" id="UP000887566">
    <property type="component" value="Unplaced"/>
</dbReference>
<dbReference type="GO" id="GO:0043248">
    <property type="term" value="P:proteasome assembly"/>
    <property type="evidence" value="ECO:0007669"/>
    <property type="project" value="InterPro"/>
</dbReference>
<proteinExistence type="predicted"/>
<evidence type="ECO:0000259" key="3">
    <source>
        <dbReference type="Pfam" id="PF13001"/>
    </source>
</evidence>
<accession>A0A914WPR6</accession>
<organism evidence="4 5">
    <name type="scientific">Plectus sambesii</name>
    <dbReference type="NCBI Taxonomy" id="2011161"/>
    <lineage>
        <taxon>Eukaryota</taxon>
        <taxon>Metazoa</taxon>
        <taxon>Ecdysozoa</taxon>
        <taxon>Nematoda</taxon>
        <taxon>Chromadorea</taxon>
        <taxon>Plectida</taxon>
        <taxon>Plectina</taxon>
        <taxon>Plectoidea</taxon>
        <taxon>Plectidae</taxon>
        <taxon>Plectus</taxon>
    </lineage>
</organism>
<dbReference type="GO" id="GO:0005737">
    <property type="term" value="C:cytoplasm"/>
    <property type="evidence" value="ECO:0007669"/>
    <property type="project" value="TreeGrafter"/>
</dbReference>
<feature type="compositionally biased region" description="Basic and acidic residues" evidence="2">
    <location>
        <begin position="200"/>
        <end position="214"/>
    </location>
</feature>
<evidence type="ECO:0000256" key="2">
    <source>
        <dbReference type="SAM" id="MobiDB-lite"/>
    </source>
</evidence>
<evidence type="ECO:0000313" key="4">
    <source>
        <dbReference type="Proteomes" id="UP000887566"/>
    </source>
</evidence>
<keyword evidence="4" id="KW-1185">Reference proteome</keyword>
<dbReference type="InterPro" id="IPR024372">
    <property type="entry name" value="Ecm29_N"/>
</dbReference>
<dbReference type="GO" id="GO:0060090">
    <property type="term" value="F:molecular adaptor activity"/>
    <property type="evidence" value="ECO:0007669"/>
    <property type="project" value="InterPro"/>
</dbReference>
<sequence>MSSSLTLDAEQVERNFLRLASAETPKQLEAFVLKNLVNCIDLASNANENVKTQGVELLTHLNKRLKGNEDVQLPVEQILANFQNYSSGSLSSNFAMIYIKMGYGRLGMNDQLRLLPKLLESSKGKPRRQQNELFAVSAPVFYELAGRKPVEWPALNLNKDDALRAQVLSFFADILLIPPSGAAEHAGNESTTVPSGMSKEGFDRVRTLSVNKDE</sequence>
<keyword evidence="1" id="KW-0677">Repeat</keyword>
<dbReference type="WBParaSite" id="PSAMB.scaffold482size49770.g6367.t1">
    <property type="protein sequence ID" value="PSAMB.scaffold482size49770.g6367.t1"/>
    <property type="gene ID" value="PSAMB.scaffold482size49770.g6367"/>
</dbReference>
<feature type="domain" description="Proteasome component Ecm29 N-terminal" evidence="3">
    <location>
        <begin position="12"/>
        <end position="206"/>
    </location>
</feature>
<protein>
    <recommendedName>
        <fullName evidence="3">Proteasome component Ecm29 N-terminal domain-containing protein</fullName>
    </recommendedName>
</protein>
<dbReference type="AlphaFoldDB" id="A0A914WPR6"/>
<feature type="region of interest" description="Disordered" evidence="2">
    <location>
        <begin position="183"/>
        <end position="214"/>
    </location>
</feature>
<dbReference type="GO" id="GO:0005634">
    <property type="term" value="C:nucleus"/>
    <property type="evidence" value="ECO:0007669"/>
    <property type="project" value="TreeGrafter"/>
</dbReference>
<dbReference type="PANTHER" id="PTHR23346">
    <property type="entry name" value="TRANSLATIONAL ACTIVATOR GCN1-RELATED"/>
    <property type="match status" value="1"/>
</dbReference>
<dbReference type="Pfam" id="PF13001">
    <property type="entry name" value="ECM29_N"/>
    <property type="match status" value="1"/>
</dbReference>